<organism evidence="2 3">
    <name type="scientific">Flavonifractor plautii 1_3_50AFAA</name>
    <dbReference type="NCBI Taxonomy" id="742738"/>
    <lineage>
        <taxon>Bacteria</taxon>
        <taxon>Bacillati</taxon>
        <taxon>Bacillota</taxon>
        <taxon>Clostridia</taxon>
        <taxon>Eubacteriales</taxon>
        <taxon>Oscillospiraceae</taxon>
        <taxon>Flavonifractor</taxon>
    </lineage>
</organism>
<evidence type="ECO:0000313" key="3">
    <source>
        <dbReference type="Proteomes" id="UP000029585"/>
    </source>
</evidence>
<comment type="caution">
    <text evidence="2">The sequence shown here is derived from an EMBL/GenBank/DDBJ whole genome shotgun (WGS) entry which is preliminary data.</text>
</comment>
<sequence>MKFELLLSHWLRVTNIIYAALSSGVLAAVLAFPEFRRILFQSWLVVTDVFQLFLIILLFILLSKIAQLNRIRNGWRNEKRKEKNL</sequence>
<feature type="transmembrane region" description="Helical" evidence="1">
    <location>
        <begin position="12"/>
        <end position="32"/>
    </location>
</feature>
<keyword evidence="3" id="KW-1185">Reference proteome</keyword>
<dbReference type="PATRIC" id="fig|742738.3.peg.3056"/>
<evidence type="ECO:0000256" key="1">
    <source>
        <dbReference type="SAM" id="Phobius"/>
    </source>
</evidence>
<keyword evidence="1" id="KW-0472">Membrane</keyword>
<evidence type="ECO:0000313" key="2">
    <source>
        <dbReference type="EMBL" id="KGF54281.1"/>
    </source>
</evidence>
<protein>
    <submittedName>
        <fullName evidence="2">Uncharacterized protein</fullName>
    </submittedName>
</protein>
<feature type="transmembrane region" description="Helical" evidence="1">
    <location>
        <begin position="38"/>
        <end position="62"/>
    </location>
</feature>
<dbReference type="Proteomes" id="UP000029585">
    <property type="component" value="Unassembled WGS sequence"/>
</dbReference>
<name>A0A096B5S2_FLAPL</name>
<dbReference type="EMBL" id="ADLO01000091">
    <property type="protein sequence ID" value="KGF54281.1"/>
    <property type="molecule type" value="Genomic_DNA"/>
</dbReference>
<keyword evidence="1" id="KW-1133">Transmembrane helix</keyword>
<reference evidence="2 3" key="1">
    <citation type="submission" date="2011-08" db="EMBL/GenBank/DDBJ databases">
        <title>The Genome Sequence of Clostridium orbiscindens 1_3_50AFAA.</title>
        <authorList>
            <consortium name="The Broad Institute Genome Sequencing Platform"/>
            <person name="Earl A."/>
            <person name="Ward D."/>
            <person name="Feldgarden M."/>
            <person name="Gevers D."/>
            <person name="Daigneault M."/>
            <person name="Strauss J."/>
            <person name="Allen-Vercoe E."/>
            <person name="Young S.K."/>
            <person name="Zeng Q."/>
            <person name="Gargeya S."/>
            <person name="Fitzgerald M."/>
            <person name="Haas B."/>
            <person name="Abouelleil A."/>
            <person name="Alvarado L."/>
            <person name="Arachchi H.M."/>
            <person name="Berlin A."/>
            <person name="Brown A."/>
            <person name="Chapman S.B."/>
            <person name="Chen Z."/>
            <person name="Dunbar C."/>
            <person name="Freedman E."/>
            <person name="Gearin G."/>
            <person name="Gellesch M."/>
            <person name="Goldberg J."/>
            <person name="Griggs A."/>
            <person name="Gujja S."/>
            <person name="Heiman D."/>
            <person name="Howarth C."/>
            <person name="Larson L."/>
            <person name="Lui A."/>
            <person name="MacDonald P.J.P."/>
            <person name="Montmayeur A."/>
            <person name="Murphy C."/>
            <person name="Neiman D."/>
            <person name="Pearson M."/>
            <person name="Priest M."/>
            <person name="Roberts A."/>
            <person name="Saif S."/>
            <person name="Shea T."/>
            <person name="Shenoy N."/>
            <person name="Sisk P."/>
            <person name="Stolte C."/>
            <person name="Sykes S."/>
            <person name="Wortman J."/>
            <person name="Nusbaum C."/>
            <person name="Birren B."/>
        </authorList>
    </citation>
    <scope>NUCLEOTIDE SEQUENCE [LARGE SCALE GENOMIC DNA]</scope>
    <source>
        <strain evidence="2 3">1_3_50AFAA</strain>
    </source>
</reference>
<proteinExistence type="predicted"/>
<accession>A0A096B5S2</accession>
<gene>
    <name evidence="2" type="ORF">HMPREF9460_02974</name>
</gene>
<dbReference type="AlphaFoldDB" id="A0A096B5S2"/>
<dbReference type="HOGENOM" id="CLU_2567891_0_0_9"/>
<dbReference type="RefSeq" id="WP_009257660.1">
    <property type="nucleotide sequence ID" value="NZ_KN174164.1"/>
</dbReference>
<keyword evidence="1" id="KW-0812">Transmembrane</keyword>